<keyword evidence="2" id="KW-1185">Reference proteome</keyword>
<evidence type="ECO:0000313" key="1">
    <source>
        <dbReference type="EMBL" id="CAI9589556.1"/>
    </source>
</evidence>
<protein>
    <submittedName>
        <fullName evidence="1">Uncharacterized protein</fullName>
    </submittedName>
</protein>
<dbReference type="Proteomes" id="UP001162483">
    <property type="component" value="Unassembled WGS sequence"/>
</dbReference>
<reference evidence="1" key="1">
    <citation type="submission" date="2023-05" db="EMBL/GenBank/DDBJ databases">
        <authorList>
            <person name="Stuckert A."/>
        </authorList>
    </citation>
    <scope>NUCLEOTIDE SEQUENCE</scope>
</reference>
<gene>
    <name evidence="1" type="ORF">SPARVUS_LOCUS10919363</name>
</gene>
<accession>A0ABN9EXK4</accession>
<evidence type="ECO:0000313" key="2">
    <source>
        <dbReference type="Proteomes" id="UP001162483"/>
    </source>
</evidence>
<proteinExistence type="predicted"/>
<dbReference type="EMBL" id="CATNWA010016072">
    <property type="protein sequence ID" value="CAI9589556.1"/>
    <property type="molecule type" value="Genomic_DNA"/>
</dbReference>
<name>A0ABN9EXK4_9NEOB</name>
<organism evidence="1 2">
    <name type="scientific">Staurois parvus</name>
    <dbReference type="NCBI Taxonomy" id="386267"/>
    <lineage>
        <taxon>Eukaryota</taxon>
        <taxon>Metazoa</taxon>
        <taxon>Chordata</taxon>
        <taxon>Craniata</taxon>
        <taxon>Vertebrata</taxon>
        <taxon>Euteleostomi</taxon>
        <taxon>Amphibia</taxon>
        <taxon>Batrachia</taxon>
        <taxon>Anura</taxon>
        <taxon>Neobatrachia</taxon>
        <taxon>Ranoidea</taxon>
        <taxon>Ranidae</taxon>
        <taxon>Staurois</taxon>
    </lineage>
</organism>
<comment type="caution">
    <text evidence="1">The sequence shown here is derived from an EMBL/GenBank/DDBJ whole genome shotgun (WGS) entry which is preliminary data.</text>
</comment>
<sequence>MALGRKGLTSGVIKGCACFTVCVLSTVSTVLCYTEPYKVVCRS</sequence>